<evidence type="ECO:0000313" key="4">
    <source>
        <dbReference type="EnsemblPlants" id="KQK86362"/>
    </source>
</evidence>
<accession>K4AKG5</accession>
<dbReference type="OMA" id="ECHAERN"/>
<dbReference type="InterPro" id="IPR022059">
    <property type="entry name" value="DUF3615"/>
</dbReference>
<dbReference type="InParanoid" id="K4AKG5"/>
<feature type="domain" description="PIR2-like helical" evidence="3">
    <location>
        <begin position="265"/>
        <end position="379"/>
    </location>
</feature>
<dbReference type="eggNOG" id="ENOG502R3F9">
    <property type="taxonomic scope" value="Eukaryota"/>
</dbReference>
<protein>
    <submittedName>
        <fullName evidence="4">Uncharacterized protein</fullName>
    </submittedName>
</protein>
<evidence type="ECO:0000259" key="2">
    <source>
        <dbReference type="Pfam" id="PF12274"/>
    </source>
</evidence>
<dbReference type="EnsemblPlants" id="KQK86362">
    <property type="protein sequence ID" value="KQK86362"/>
    <property type="gene ID" value="SETIT_039388mg"/>
</dbReference>
<dbReference type="Pfam" id="PF20235">
    <property type="entry name" value="PIR2-like_helical"/>
    <property type="match status" value="2"/>
</dbReference>
<dbReference type="EMBL" id="AGNK02005297">
    <property type="status" value="NOT_ANNOTATED_CDS"/>
    <property type="molecule type" value="Genomic_DNA"/>
</dbReference>
<feature type="compositionally biased region" description="Low complexity" evidence="1">
    <location>
        <begin position="1"/>
        <end position="12"/>
    </location>
</feature>
<dbReference type="InterPro" id="IPR046527">
    <property type="entry name" value="PIR2-like_helical"/>
</dbReference>
<feature type="region of interest" description="Disordered" evidence="1">
    <location>
        <begin position="87"/>
        <end position="107"/>
    </location>
</feature>
<dbReference type="Proteomes" id="UP000004995">
    <property type="component" value="Unassembled WGS sequence"/>
</dbReference>
<feature type="domain" description="PIR2-like helical" evidence="3">
    <location>
        <begin position="42"/>
        <end position="146"/>
    </location>
</feature>
<dbReference type="HOGENOM" id="CLU_011465_1_1_1"/>
<dbReference type="Pfam" id="PF12274">
    <property type="entry name" value="DUF3615"/>
    <property type="match status" value="1"/>
</dbReference>
<sequence length="602" mass="67017">MPPASRIRARGAPRPPRPLASRTKRRYLTEVVASEKSQVIAHIRQHYKRALKRLPPSLIPRVAKAGVCIGFLDPVCNIIANTVSYKEEEQGRAAGQDREGQQRRGTMPRRARRLLTSYFRYLTAWEALYYLRRSRADLLVAVHLVEEDHATRGFALDHPTTKVALACAARSAMHPRPDAFMSASVSLASRRRQMCSLLAPLRPISDVTAERISRMSDEGLQPPAAEPHQELMRLAAARTRAFTNVPPPVELQSCFEQSTKKVLMDKIHGFYLEAISRIPKTLLRSRLHRALLKAGHCYGPFEPVGNILVNTIWYDAAFPTSLELEVDMIRNESLAIAESCSLHGLVAFLRALGPEPDDELSTPGNLWNLLLHNACILDKCISTAPGLLRESSITEFVAYRAAAVAAYHPNPAALAHFAAYKRALTPDDVQTISRALSRNNTPDKPARQVKELTPRASQIVAAIRKEFQAHQRLIRERVEAALLEHARMQARRSSSIVLAVTFHFWSGTSSTNCRETITRSMLSVGSTLKYPTPEDDKSGLLFNYHGCPFSHINVWVTRRGSHHADAPPILLFVECSNDSEDMKTAPFPCLVSESSADAGMLS</sequence>
<dbReference type="PANTHER" id="PTHR33120">
    <property type="entry name" value="EXPRESSED PROTEIN-RELATED"/>
    <property type="match status" value="1"/>
</dbReference>
<feature type="compositionally biased region" description="Basic and acidic residues" evidence="1">
    <location>
        <begin position="87"/>
        <end position="102"/>
    </location>
</feature>
<reference evidence="4" key="2">
    <citation type="submission" date="2018-08" db="UniProtKB">
        <authorList>
            <consortium name="EnsemblPlants"/>
        </authorList>
    </citation>
    <scope>IDENTIFICATION</scope>
    <source>
        <strain evidence="4">Yugu1</strain>
    </source>
</reference>
<name>K4AKG5_SETIT</name>
<dbReference type="Gramene" id="KQK86362">
    <property type="protein sequence ID" value="KQK86362"/>
    <property type="gene ID" value="SETIT_039388mg"/>
</dbReference>
<feature type="region of interest" description="Disordered" evidence="1">
    <location>
        <begin position="1"/>
        <end position="23"/>
    </location>
</feature>
<dbReference type="AlphaFoldDB" id="K4AKG5"/>
<feature type="domain" description="DUF3615" evidence="2">
    <location>
        <begin position="542"/>
        <end position="598"/>
    </location>
</feature>
<evidence type="ECO:0000256" key="1">
    <source>
        <dbReference type="SAM" id="MobiDB-lite"/>
    </source>
</evidence>
<dbReference type="PANTHER" id="PTHR33120:SF53">
    <property type="entry name" value="OS03G0697833 PROTEIN"/>
    <property type="match status" value="1"/>
</dbReference>
<proteinExistence type="predicted"/>
<keyword evidence="5" id="KW-1185">Reference proteome</keyword>
<evidence type="ECO:0000259" key="3">
    <source>
        <dbReference type="Pfam" id="PF20235"/>
    </source>
</evidence>
<organism evidence="4 5">
    <name type="scientific">Setaria italica</name>
    <name type="common">Foxtail millet</name>
    <name type="synonym">Panicum italicum</name>
    <dbReference type="NCBI Taxonomy" id="4555"/>
    <lineage>
        <taxon>Eukaryota</taxon>
        <taxon>Viridiplantae</taxon>
        <taxon>Streptophyta</taxon>
        <taxon>Embryophyta</taxon>
        <taxon>Tracheophyta</taxon>
        <taxon>Spermatophyta</taxon>
        <taxon>Magnoliopsida</taxon>
        <taxon>Liliopsida</taxon>
        <taxon>Poales</taxon>
        <taxon>Poaceae</taxon>
        <taxon>PACMAD clade</taxon>
        <taxon>Panicoideae</taxon>
        <taxon>Panicodae</taxon>
        <taxon>Paniceae</taxon>
        <taxon>Cenchrinae</taxon>
        <taxon>Setaria</taxon>
    </lineage>
</organism>
<evidence type="ECO:0000313" key="5">
    <source>
        <dbReference type="Proteomes" id="UP000004995"/>
    </source>
</evidence>
<reference evidence="5" key="1">
    <citation type="journal article" date="2012" name="Nat. Biotechnol.">
        <title>Reference genome sequence of the model plant Setaria.</title>
        <authorList>
            <person name="Bennetzen J.L."/>
            <person name="Schmutz J."/>
            <person name="Wang H."/>
            <person name="Percifield R."/>
            <person name="Hawkins J."/>
            <person name="Pontaroli A.C."/>
            <person name="Estep M."/>
            <person name="Feng L."/>
            <person name="Vaughn J.N."/>
            <person name="Grimwood J."/>
            <person name="Jenkins J."/>
            <person name="Barry K."/>
            <person name="Lindquist E."/>
            <person name="Hellsten U."/>
            <person name="Deshpande S."/>
            <person name="Wang X."/>
            <person name="Wu X."/>
            <person name="Mitros T."/>
            <person name="Triplett J."/>
            <person name="Yang X."/>
            <person name="Ye C.Y."/>
            <person name="Mauro-Herrera M."/>
            <person name="Wang L."/>
            <person name="Li P."/>
            <person name="Sharma M."/>
            <person name="Sharma R."/>
            <person name="Ronald P.C."/>
            <person name="Panaud O."/>
            <person name="Kellogg E.A."/>
            <person name="Brutnell T.P."/>
            <person name="Doust A.N."/>
            <person name="Tuskan G.A."/>
            <person name="Rokhsar D."/>
            <person name="Devos K.M."/>
        </authorList>
    </citation>
    <scope>NUCLEOTIDE SEQUENCE [LARGE SCALE GENOMIC DNA]</scope>
    <source>
        <strain evidence="5">cv. Yugu1</strain>
    </source>
</reference>